<proteinExistence type="predicted"/>
<name>A0ABU0NF42_9MOLU</name>
<evidence type="ECO:0000313" key="2">
    <source>
        <dbReference type="Proteomes" id="UP001236620"/>
    </source>
</evidence>
<accession>A0ABU0NF42</accession>
<dbReference type="EMBL" id="JAUSWP010000007">
    <property type="protein sequence ID" value="MDQ0568059.1"/>
    <property type="molecule type" value="Genomic_DNA"/>
</dbReference>
<reference evidence="1" key="1">
    <citation type="submission" date="2023-07" db="EMBL/GenBank/DDBJ databases">
        <title>Genomic Encyclopedia of Type Strains, Phase IV (KMG-IV): sequencing the most valuable type-strain genomes for metagenomic binning, comparative biology and taxonomic classification.</title>
        <authorList>
            <person name="Goeker M."/>
        </authorList>
    </citation>
    <scope>NUCLEOTIDE SEQUENCE [LARGE SCALE GENOMIC DNA]</scope>
    <source>
        <strain evidence="1">DSM 22019</strain>
    </source>
</reference>
<organism evidence="1 2">
    <name type="scientific">Mycoplasma yeatsii</name>
    <dbReference type="NCBI Taxonomy" id="51365"/>
    <lineage>
        <taxon>Bacteria</taxon>
        <taxon>Bacillati</taxon>
        <taxon>Mycoplasmatota</taxon>
        <taxon>Mollicutes</taxon>
        <taxon>Mycoplasmataceae</taxon>
        <taxon>Mycoplasma</taxon>
    </lineage>
</organism>
<dbReference type="Pfam" id="PF03382">
    <property type="entry name" value="DUF285"/>
    <property type="match status" value="1"/>
</dbReference>
<dbReference type="InterPro" id="IPR005046">
    <property type="entry name" value="DUF285"/>
</dbReference>
<sequence length="503" mass="57963">MKKLLSIILTKKALAVIAALTLSTTAITTIAVVASKIHNTEVKQLKLQDHFDVDLYIQDHKDLNEQKVLNEFVNQDFNSKKIKELGLKTSDFKVVKDEKENVKNNWIVQLKSNKYKVLDNLKLDIIDSKTYEALQQKVNKIFKDQEDGFGTFHTQQEVLDQLLVYLKDEKISGLKTLRLTDSINADKNLIKGNKNNILKFKFYNQNFELKLNQVLEDEVETKYDKDDQNKVTQIGYKVDKFSSGLVILTITDQNKQIKEVPKHLPLEVTSLKNAFADLQSSSIINLDIWNTANIKSFFSAFSRTKNFDQNLNNWDTSNVVNMSSMFAEAKSFNQSLRNWNTSKVTDMNNMFYDAYEFNGDISNWDTKNVKNMQGMFSGAKSFDKDLNFWKTKEVTDMGQMFWGASAFNGNISTWNTENVTDMNQMFADAEKFNQDISSWNTSNVTNMYGMFSGAQSFRYSLKRWNVQKVNDVKSFRGRGATNSFFTKDTLPNFKSNILKDIDK</sequence>
<keyword evidence="2" id="KW-1185">Reference proteome</keyword>
<dbReference type="Proteomes" id="UP001236620">
    <property type="component" value="Unassembled WGS sequence"/>
</dbReference>
<dbReference type="NCBIfam" id="TIGR02167">
    <property type="entry name" value="Liste_lipo_26"/>
    <property type="match status" value="4"/>
</dbReference>
<evidence type="ECO:0000313" key="1">
    <source>
        <dbReference type="EMBL" id="MDQ0568059.1"/>
    </source>
</evidence>
<gene>
    <name evidence="1" type="ORF">J2Z63_000707</name>
</gene>
<protein>
    <submittedName>
        <fullName evidence="1">Surface protein</fullName>
    </submittedName>
</protein>
<dbReference type="InterPro" id="IPR011889">
    <property type="entry name" value="Liste_lipo_26"/>
</dbReference>
<dbReference type="RefSeq" id="WP_307445403.1">
    <property type="nucleotide sequence ID" value="NZ_JAUSWP010000007.1"/>
</dbReference>
<comment type="caution">
    <text evidence="1">The sequence shown here is derived from an EMBL/GenBank/DDBJ whole genome shotgun (WGS) entry which is preliminary data.</text>
</comment>